<dbReference type="InterPro" id="IPR009000">
    <property type="entry name" value="Transl_B-barrel_sf"/>
</dbReference>
<evidence type="ECO:0000313" key="9">
    <source>
        <dbReference type="Proteomes" id="UP000179157"/>
    </source>
</evidence>
<gene>
    <name evidence="7" type="primary">rplC</name>
    <name evidence="8" type="ORF">A2Z21_08495</name>
</gene>
<keyword evidence="5 7" id="KW-0687">Ribonucleoprotein</keyword>
<evidence type="ECO:0000256" key="3">
    <source>
        <dbReference type="ARBA" id="ARBA00022884"/>
    </source>
</evidence>
<comment type="similarity">
    <text evidence="1 7">Belongs to the universal ribosomal protein uL3 family.</text>
</comment>
<dbReference type="HAMAP" id="MF_01325_B">
    <property type="entry name" value="Ribosomal_uL3_B"/>
    <property type="match status" value="1"/>
</dbReference>
<dbReference type="InterPro" id="IPR000597">
    <property type="entry name" value="Ribosomal_uL3"/>
</dbReference>
<dbReference type="Gene3D" id="2.40.30.10">
    <property type="entry name" value="Translation factors"/>
    <property type="match status" value="1"/>
</dbReference>
<evidence type="ECO:0000256" key="4">
    <source>
        <dbReference type="ARBA" id="ARBA00022980"/>
    </source>
</evidence>
<dbReference type="GO" id="GO:0003735">
    <property type="term" value="F:structural constituent of ribosome"/>
    <property type="evidence" value="ECO:0007669"/>
    <property type="project" value="UniProtKB-UniRule"/>
</dbReference>
<evidence type="ECO:0000256" key="1">
    <source>
        <dbReference type="ARBA" id="ARBA00006540"/>
    </source>
</evidence>
<organism evidence="8 9">
    <name type="scientific">Fraserbacteria sp. (strain RBG_16_55_9)</name>
    <dbReference type="NCBI Taxonomy" id="1817864"/>
    <lineage>
        <taxon>Bacteria</taxon>
        <taxon>Candidatus Fraseribacteriota</taxon>
    </lineage>
</organism>
<dbReference type="Pfam" id="PF00297">
    <property type="entry name" value="Ribosomal_L3"/>
    <property type="match status" value="1"/>
</dbReference>
<accession>A0A1F5UP87</accession>
<keyword evidence="2 7" id="KW-0699">rRNA-binding</keyword>
<dbReference type="PANTHER" id="PTHR11229">
    <property type="entry name" value="50S RIBOSOMAL PROTEIN L3"/>
    <property type="match status" value="1"/>
</dbReference>
<dbReference type="InterPro" id="IPR019927">
    <property type="entry name" value="Ribosomal_uL3_bac/org-type"/>
</dbReference>
<dbReference type="NCBIfam" id="TIGR03625">
    <property type="entry name" value="L3_bact"/>
    <property type="match status" value="1"/>
</dbReference>
<dbReference type="SUPFAM" id="SSF50447">
    <property type="entry name" value="Translation proteins"/>
    <property type="match status" value="1"/>
</dbReference>
<dbReference type="FunFam" id="2.40.30.10:FF:000004">
    <property type="entry name" value="50S ribosomal protein L3"/>
    <property type="match status" value="1"/>
</dbReference>
<proteinExistence type="inferred from homology"/>
<dbReference type="GO" id="GO:0019843">
    <property type="term" value="F:rRNA binding"/>
    <property type="evidence" value="ECO:0007669"/>
    <property type="project" value="UniProtKB-UniRule"/>
</dbReference>
<dbReference type="GO" id="GO:0006412">
    <property type="term" value="P:translation"/>
    <property type="evidence" value="ECO:0007669"/>
    <property type="project" value="UniProtKB-UniRule"/>
</dbReference>
<dbReference type="Gene3D" id="3.30.160.810">
    <property type="match status" value="1"/>
</dbReference>
<dbReference type="PANTHER" id="PTHR11229:SF16">
    <property type="entry name" value="LARGE RIBOSOMAL SUBUNIT PROTEIN UL3C"/>
    <property type="match status" value="1"/>
</dbReference>
<evidence type="ECO:0000256" key="5">
    <source>
        <dbReference type="ARBA" id="ARBA00023274"/>
    </source>
</evidence>
<dbReference type="EMBL" id="MFGX01000122">
    <property type="protein sequence ID" value="OGF52992.1"/>
    <property type="molecule type" value="Genomic_DNA"/>
</dbReference>
<evidence type="ECO:0000313" key="8">
    <source>
        <dbReference type="EMBL" id="OGF52992.1"/>
    </source>
</evidence>
<dbReference type="GO" id="GO:0022625">
    <property type="term" value="C:cytosolic large ribosomal subunit"/>
    <property type="evidence" value="ECO:0007669"/>
    <property type="project" value="TreeGrafter"/>
</dbReference>
<evidence type="ECO:0000256" key="2">
    <source>
        <dbReference type="ARBA" id="ARBA00022730"/>
    </source>
</evidence>
<reference evidence="8 9" key="1">
    <citation type="journal article" date="2016" name="Nat. Commun.">
        <title>Thousands of microbial genomes shed light on interconnected biogeochemical processes in an aquifer system.</title>
        <authorList>
            <person name="Anantharaman K."/>
            <person name="Brown C.T."/>
            <person name="Hug L.A."/>
            <person name="Sharon I."/>
            <person name="Castelle C.J."/>
            <person name="Probst A.J."/>
            <person name="Thomas B.C."/>
            <person name="Singh A."/>
            <person name="Wilkins M.J."/>
            <person name="Karaoz U."/>
            <person name="Brodie E.L."/>
            <person name="Williams K.H."/>
            <person name="Hubbard S.S."/>
            <person name="Banfield J.F."/>
        </authorList>
    </citation>
    <scope>NUCLEOTIDE SEQUENCE [LARGE SCALE GENOMIC DNA]</scope>
    <source>
        <strain evidence="9">RBG_16_55_9</strain>
    </source>
</reference>
<dbReference type="FunFam" id="3.30.160.810:FF:000001">
    <property type="entry name" value="50S ribosomal protein L3"/>
    <property type="match status" value="1"/>
</dbReference>
<sequence length="207" mass="22725">MALGMLGRKLGMMQWFDAQGNALAATVIEAEPNVVVQIKTEESDGYRGLQMGFIRLKEARVNRSIQGRFEKIKVEPRRHLREFRMDDVSTYQVGQEITVGIFQEGERICVSGISKGKGFAGVMKRHDFRGGDASHGSDSHRRPGSIGNIRATGKVFRGHPMAGHMGAERVTVKGLMVLKADLARNLVVLKGAVPGPRGCLVELRKDA</sequence>
<comment type="caution">
    <text evidence="8">The sequence shown here is derived from an EMBL/GenBank/DDBJ whole genome shotgun (WGS) entry which is preliminary data.</text>
</comment>
<dbReference type="STRING" id="1817864.A2Z21_08495"/>
<name>A0A1F5UP87_FRAXR</name>
<dbReference type="Proteomes" id="UP000179157">
    <property type="component" value="Unassembled WGS sequence"/>
</dbReference>
<keyword evidence="3 7" id="KW-0694">RNA-binding</keyword>
<evidence type="ECO:0000256" key="7">
    <source>
        <dbReference type="HAMAP-Rule" id="MF_01325"/>
    </source>
</evidence>
<evidence type="ECO:0000256" key="6">
    <source>
        <dbReference type="ARBA" id="ARBA00035243"/>
    </source>
</evidence>
<dbReference type="AlphaFoldDB" id="A0A1F5UP87"/>
<keyword evidence="4 7" id="KW-0689">Ribosomal protein</keyword>
<comment type="function">
    <text evidence="7">One of the primary rRNA binding proteins, it binds directly near the 3'-end of the 23S rRNA, where it nucleates assembly of the 50S subunit.</text>
</comment>
<comment type="subunit">
    <text evidence="7">Part of the 50S ribosomal subunit. Forms a cluster with proteins L14 and L19.</text>
</comment>
<protein>
    <recommendedName>
        <fullName evidence="6 7">Large ribosomal subunit protein uL3</fullName>
    </recommendedName>
</protein>